<name>A0A3B1BPH5_9ZZZZ</name>
<dbReference type="Gene3D" id="1.20.1270.170">
    <property type="match status" value="1"/>
</dbReference>
<dbReference type="GO" id="GO:0004674">
    <property type="term" value="F:protein serine/threonine kinase activity"/>
    <property type="evidence" value="ECO:0007669"/>
    <property type="project" value="UniProtKB-KW"/>
</dbReference>
<dbReference type="SUPFAM" id="SSF56112">
    <property type="entry name" value="Protein kinase-like (PK-like)"/>
    <property type="match status" value="1"/>
</dbReference>
<dbReference type="InterPro" id="IPR002575">
    <property type="entry name" value="Aminoglycoside_PTrfase"/>
</dbReference>
<dbReference type="InterPro" id="IPR011009">
    <property type="entry name" value="Kinase-like_dom_sf"/>
</dbReference>
<evidence type="ECO:0000256" key="6">
    <source>
        <dbReference type="ARBA" id="ARBA00022741"/>
    </source>
</evidence>
<keyword evidence="1" id="KW-0963">Cytoplasm</keyword>
<evidence type="ECO:0000259" key="11">
    <source>
        <dbReference type="Pfam" id="PF01636"/>
    </source>
</evidence>
<dbReference type="PANTHER" id="PTHR39573">
    <property type="entry name" value="STRESS RESPONSE KINASE A"/>
    <property type="match status" value="1"/>
</dbReference>
<evidence type="ECO:0000256" key="1">
    <source>
        <dbReference type="ARBA" id="ARBA00022490"/>
    </source>
</evidence>
<organism evidence="12">
    <name type="scientific">hydrothermal vent metagenome</name>
    <dbReference type="NCBI Taxonomy" id="652676"/>
    <lineage>
        <taxon>unclassified sequences</taxon>
        <taxon>metagenomes</taxon>
        <taxon>ecological metagenomes</taxon>
    </lineage>
</organism>
<protein>
    <submittedName>
        <fullName evidence="12">YihE protein, required for LPS synthesis</fullName>
    </submittedName>
</protein>
<dbReference type="Gene3D" id="1.10.510.10">
    <property type="entry name" value="Transferase(Phosphotransferase) domain 1"/>
    <property type="match status" value="1"/>
</dbReference>
<keyword evidence="2" id="KW-0723">Serine/threonine-protein kinase</keyword>
<evidence type="ECO:0000313" key="12">
    <source>
        <dbReference type="EMBL" id="VAX08225.1"/>
    </source>
</evidence>
<dbReference type="PANTHER" id="PTHR39573:SF1">
    <property type="entry name" value="STRESS RESPONSE KINASE A"/>
    <property type="match status" value="1"/>
</dbReference>
<keyword evidence="4" id="KW-0808">Transferase</keyword>
<dbReference type="Pfam" id="PF01636">
    <property type="entry name" value="APH"/>
    <property type="match status" value="1"/>
</dbReference>
<evidence type="ECO:0000256" key="9">
    <source>
        <dbReference type="ARBA" id="ARBA00022842"/>
    </source>
</evidence>
<keyword evidence="3" id="KW-0597">Phosphoprotein</keyword>
<dbReference type="HAMAP" id="MF_01497">
    <property type="entry name" value="SrkA_kinase"/>
    <property type="match status" value="1"/>
</dbReference>
<evidence type="ECO:0000256" key="10">
    <source>
        <dbReference type="ARBA" id="ARBA00023016"/>
    </source>
</evidence>
<feature type="domain" description="Aminoglycoside phosphotransferase" evidence="11">
    <location>
        <begin position="45"/>
        <end position="280"/>
    </location>
</feature>
<dbReference type="EMBL" id="UOFY01000027">
    <property type="protein sequence ID" value="VAX08225.1"/>
    <property type="molecule type" value="Genomic_DNA"/>
</dbReference>
<keyword evidence="7" id="KW-0418">Kinase</keyword>
<keyword evidence="8" id="KW-0067">ATP-binding</keyword>
<evidence type="ECO:0000256" key="2">
    <source>
        <dbReference type="ARBA" id="ARBA00022527"/>
    </source>
</evidence>
<dbReference type="GO" id="GO:0046872">
    <property type="term" value="F:metal ion binding"/>
    <property type="evidence" value="ECO:0007669"/>
    <property type="project" value="UniProtKB-KW"/>
</dbReference>
<keyword evidence="9" id="KW-0460">Magnesium</keyword>
<evidence type="ECO:0000256" key="8">
    <source>
        <dbReference type="ARBA" id="ARBA00022840"/>
    </source>
</evidence>
<dbReference type="Gene3D" id="3.30.200.70">
    <property type="match status" value="1"/>
</dbReference>
<dbReference type="AlphaFoldDB" id="A0A3B1BPH5"/>
<accession>A0A3B1BPH5</accession>
<reference evidence="12" key="1">
    <citation type="submission" date="2018-06" db="EMBL/GenBank/DDBJ databases">
        <authorList>
            <person name="Zhirakovskaya E."/>
        </authorList>
    </citation>
    <scope>NUCLEOTIDE SEQUENCE</scope>
</reference>
<proteinExistence type="inferred from homology"/>
<dbReference type="NCBIfam" id="NF008738">
    <property type="entry name" value="PRK11768.1"/>
    <property type="match status" value="1"/>
</dbReference>
<evidence type="ECO:0000256" key="5">
    <source>
        <dbReference type="ARBA" id="ARBA00022723"/>
    </source>
</evidence>
<evidence type="ECO:0000256" key="4">
    <source>
        <dbReference type="ARBA" id="ARBA00022679"/>
    </source>
</evidence>
<dbReference type="InterPro" id="IPR032882">
    <property type="entry name" value="SrkA/RdoA"/>
</dbReference>
<evidence type="ECO:0000256" key="7">
    <source>
        <dbReference type="ARBA" id="ARBA00022777"/>
    </source>
</evidence>
<evidence type="ECO:0000256" key="3">
    <source>
        <dbReference type="ARBA" id="ARBA00022553"/>
    </source>
</evidence>
<keyword evidence="6" id="KW-0547">Nucleotide-binding</keyword>
<sequence>MADNFLPDDNSLTNKETYSNLSPDCILDAVDACGYQTSGSLLALNSYENRVYQIGLESDGQDDDFIIAKFYRPGRWSDECILEEHEFSLELAAAEIPIIAPLANVQQQTLLHYQGYRFALFPRRGGRAPELEDADHLRQLGRFLGRIHALGNSRRFAHRPRLSTQRFGREALDYLLDNNFIPAEILHNYQLAAEDMLSQIENTWEALIPLRELRLHGDCHPGNILWTDKGPHFVDLDDCLSGPAIQDLWMLLSGDRDQMSQQMQAIMEGYTTFFDFDPTELQLIEALRGLRMLHYSAWLARRWNDPAFPRAFPWFNGPRYWEEQLYSLREQSERLNMPVIELY</sequence>
<dbReference type="GO" id="GO:0005737">
    <property type="term" value="C:cytoplasm"/>
    <property type="evidence" value="ECO:0007669"/>
    <property type="project" value="TreeGrafter"/>
</dbReference>
<keyword evidence="5" id="KW-0479">Metal-binding</keyword>
<gene>
    <name evidence="12" type="ORF">MNBD_GAMMA25-482</name>
</gene>
<keyword evidence="10" id="KW-0346">Stress response</keyword>
<dbReference type="GO" id="GO:0005524">
    <property type="term" value="F:ATP binding"/>
    <property type="evidence" value="ECO:0007669"/>
    <property type="project" value="UniProtKB-KW"/>
</dbReference>